<evidence type="ECO:0000256" key="6">
    <source>
        <dbReference type="ARBA" id="ARBA00023002"/>
    </source>
</evidence>
<keyword evidence="5 10" id="KW-0274">FAD</keyword>
<dbReference type="InterPro" id="IPR036774">
    <property type="entry name" value="ERV/ALR_sulphydryl_oxid_sf"/>
</dbReference>
<dbReference type="CDD" id="cd02992">
    <property type="entry name" value="PDI_a_QSOX"/>
    <property type="match status" value="1"/>
</dbReference>
<evidence type="ECO:0000313" key="15">
    <source>
        <dbReference type="Proteomes" id="UP000694569"/>
    </source>
</evidence>
<dbReference type="PROSITE" id="PS51324">
    <property type="entry name" value="ERV_ALR"/>
    <property type="match status" value="1"/>
</dbReference>
<comment type="function">
    <text evidence="10">Catalyzes the oxidation of sulfhydryl groups in peptide and protein thiols to disulfides with the reduction of oxygen to hydrogen peroxide.</text>
</comment>
<feature type="region of interest" description="Disordered" evidence="11">
    <location>
        <begin position="586"/>
        <end position="632"/>
    </location>
</feature>
<evidence type="ECO:0000256" key="8">
    <source>
        <dbReference type="ARBA" id="ARBA00023180"/>
    </source>
</evidence>
<evidence type="ECO:0000259" key="12">
    <source>
        <dbReference type="PROSITE" id="PS51324"/>
    </source>
</evidence>
<organism evidence="14 15">
    <name type="scientific">Leptobrachium leishanense</name>
    <name type="common">Leishan spiny toad</name>
    <dbReference type="NCBI Taxonomy" id="445787"/>
    <lineage>
        <taxon>Eukaryota</taxon>
        <taxon>Metazoa</taxon>
        <taxon>Chordata</taxon>
        <taxon>Craniata</taxon>
        <taxon>Vertebrata</taxon>
        <taxon>Euteleostomi</taxon>
        <taxon>Amphibia</taxon>
        <taxon>Batrachia</taxon>
        <taxon>Anura</taxon>
        <taxon>Pelobatoidea</taxon>
        <taxon>Megophryidae</taxon>
        <taxon>Leptobrachium</taxon>
    </lineage>
</organism>
<dbReference type="InterPro" id="IPR040986">
    <property type="entry name" value="QSOX_FAD-bd_dom"/>
</dbReference>
<comment type="cofactor">
    <cofactor evidence="1 10">
        <name>FAD</name>
        <dbReference type="ChEBI" id="CHEBI:57692"/>
    </cofactor>
</comment>
<comment type="catalytic activity">
    <reaction evidence="9 10">
        <text>2 R'C(R)SH + O2 = R'C(R)S-S(R)CR' + H2O2</text>
        <dbReference type="Rhea" id="RHEA:17357"/>
        <dbReference type="ChEBI" id="CHEBI:15379"/>
        <dbReference type="ChEBI" id="CHEBI:16240"/>
        <dbReference type="ChEBI" id="CHEBI:16520"/>
        <dbReference type="ChEBI" id="CHEBI:17412"/>
        <dbReference type="EC" id="1.8.3.2"/>
    </reaction>
</comment>
<dbReference type="PROSITE" id="PS51352">
    <property type="entry name" value="THIOREDOXIN_2"/>
    <property type="match status" value="1"/>
</dbReference>
<dbReference type="FunFam" id="3.40.30.10:FF:000080">
    <property type="entry name" value="Sulfhydryl oxidase"/>
    <property type="match status" value="1"/>
</dbReference>
<keyword evidence="7" id="KW-1015">Disulfide bond</keyword>
<evidence type="ECO:0000313" key="14">
    <source>
        <dbReference type="Ensembl" id="ENSLLEP00000021182.1"/>
    </source>
</evidence>
<keyword evidence="4" id="KW-0732">Signal</keyword>
<dbReference type="Proteomes" id="UP000694569">
    <property type="component" value="Unplaced"/>
</dbReference>
<keyword evidence="6 10" id="KW-0560">Oxidoreductase</keyword>
<dbReference type="Ensembl" id="ENSLLET00000022000.1">
    <property type="protein sequence ID" value="ENSLLEP00000021182.1"/>
    <property type="gene ID" value="ENSLLEG00000013415.1"/>
</dbReference>
<dbReference type="PROSITE" id="PS00194">
    <property type="entry name" value="THIOREDOXIN_1"/>
    <property type="match status" value="1"/>
</dbReference>
<evidence type="ECO:0000256" key="11">
    <source>
        <dbReference type="SAM" id="MobiDB-lite"/>
    </source>
</evidence>
<dbReference type="SUPFAM" id="SSF52833">
    <property type="entry name" value="Thioredoxin-like"/>
    <property type="match status" value="1"/>
</dbReference>
<evidence type="ECO:0000259" key="13">
    <source>
        <dbReference type="PROSITE" id="PS51352"/>
    </source>
</evidence>
<dbReference type="Gene3D" id="3.40.30.10">
    <property type="entry name" value="Glutaredoxin"/>
    <property type="match status" value="2"/>
</dbReference>
<keyword evidence="10" id="KW-0472">Membrane</keyword>
<dbReference type="FunFam" id="1.20.120.1960:FF:000001">
    <property type="entry name" value="Sulfhydryl oxidase"/>
    <property type="match status" value="1"/>
</dbReference>
<dbReference type="EC" id="1.8.3.2" evidence="10"/>
<dbReference type="PANTHER" id="PTHR22897">
    <property type="entry name" value="QUIESCIN Q6-RELATED SULFHYDRYL OXIDASE"/>
    <property type="match status" value="1"/>
</dbReference>
<dbReference type="AlphaFoldDB" id="A0A8C5MZ55"/>
<dbReference type="FunFam" id="3.40.30.10:FF:000073">
    <property type="entry name" value="Sulfhydryl oxidase"/>
    <property type="match status" value="1"/>
</dbReference>
<evidence type="ECO:0000256" key="10">
    <source>
        <dbReference type="RuleBase" id="RU371123"/>
    </source>
</evidence>
<feature type="domain" description="ERV/ALR sulfhydryl oxidase" evidence="12">
    <location>
        <begin position="428"/>
        <end position="537"/>
    </location>
</feature>
<dbReference type="InterPro" id="IPR017937">
    <property type="entry name" value="Thioredoxin_CS"/>
</dbReference>
<dbReference type="Pfam" id="PF00085">
    <property type="entry name" value="Thioredoxin"/>
    <property type="match status" value="1"/>
</dbReference>
<dbReference type="GO" id="GO:0006457">
    <property type="term" value="P:protein folding"/>
    <property type="evidence" value="ECO:0007669"/>
    <property type="project" value="TreeGrafter"/>
</dbReference>
<comment type="similarity">
    <text evidence="2 10">Belongs to the quiescin-sulfhydryl oxidase (QSOX) family.</text>
</comment>
<evidence type="ECO:0000256" key="3">
    <source>
        <dbReference type="ARBA" id="ARBA00022630"/>
    </source>
</evidence>
<feature type="domain" description="Thioredoxin" evidence="13">
    <location>
        <begin position="51"/>
        <end position="182"/>
    </location>
</feature>
<evidence type="ECO:0000256" key="9">
    <source>
        <dbReference type="ARBA" id="ARBA00048864"/>
    </source>
</evidence>
<dbReference type="InterPro" id="IPR041269">
    <property type="entry name" value="QSOX_Trx1"/>
</dbReference>
<evidence type="ECO:0000256" key="2">
    <source>
        <dbReference type="ARBA" id="ARBA00006041"/>
    </source>
</evidence>
<reference evidence="14" key="1">
    <citation type="submission" date="2025-08" db="UniProtKB">
        <authorList>
            <consortium name="Ensembl"/>
        </authorList>
    </citation>
    <scope>IDENTIFICATION</scope>
</reference>
<gene>
    <name evidence="14" type="primary">QSOX2</name>
</gene>
<dbReference type="Pfam" id="PF04777">
    <property type="entry name" value="Evr1_Alr"/>
    <property type="match status" value="1"/>
</dbReference>
<dbReference type="Pfam" id="PF18371">
    <property type="entry name" value="FAD_SOX"/>
    <property type="match status" value="1"/>
</dbReference>
<name>A0A8C5MZ55_9ANUR</name>
<dbReference type="InterPro" id="IPR036249">
    <property type="entry name" value="Thioredoxin-like_sf"/>
</dbReference>
<sequence length="686" mass="77235">MCGPSLPDTPKPRPRCEWRPLAGDITAGGVKGQADGAAMAVCAPGLALLLLLVGAGARELYGPQDPLTILDRSSLPWTLYNSSSAWLLEFYSSWCGHCVQYAPTWKLLAGDVKDWDPAIKIAVIDCASEDNTETCKQYSIQYYPSFRFFRAFSKEFTQGEGYKKDADHDVQTVRQLMIEFLQNSPTESKAPACPSLEPIEPSQVSALISRKDPHYTAVIFESPDSFVGREVMLDFVQYDGLVVRRALDTDKEALKQLGVASVPSCYLIYPNGTHGLLNNLKPLRSLFSSHLKTLPGVRKKKLMQAAITTKPAKEPSASADWKTFDKSKMYMADLESGLHYLLRVEVATHETLEGDELRVFKDLITILYKLFPGRPHVARLLETLQDWLVSMPLDEIPYNAILDLVNNKMQISGIHLTSRLQWVGCQGSEPGLRGYPCSLWKLFHTLTVQAAAQPNALANTALEDNHGAVLQTMRRYIKHFFGCRDCAGHFESMAKESMDEVKTLNEAVLWLWKKHNKVNKRLAGAASEDPRSPKVDWPTPDMCPACHGEVKGVHEWNEDEVLRFLNQHYGSQDILLRYADSDMTEPKTVPAVQTPGDAKEGQEHGLPLKPDFMDRLVPNQPEKSRDSAERRDEKPSLSFLGLGFSNIDMSLCVVLYVTSALFLMIMYFFFRVRSRRWKIRHSRPYV</sequence>
<keyword evidence="15" id="KW-1185">Reference proteome</keyword>
<evidence type="ECO:0000256" key="4">
    <source>
        <dbReference type="ARBA" id="ARBA00022729"/>
    </source>
</evidence>
<dbReference type="OrthoDB" id="59470at2759"/>
<feature type="compositionally biased region" description="Basic and acidic residues" evidence="11">
    <location>
        <begin position="622"/>
        <end position="632"/>
    </location>
</feature>
<evidence type="ECO:0000256" key="7">
    <source>
        <dbReference type="ARBA" id="ARBA00023157"/>
    </source>
</evidence>
<evidence type="ECO:0000256" key="1">
    <source>
        <dbReference type="ARBA" id="ARBA00001974"/>
    </source>
</evidence>
<dbReference type="InterPro" id="IPR017905">
    <property type="entry name" value="ERV/ALR_sulphydryl_oxidase"/>
</dbReference>
<keyword evidence="10" id="KW-0812">Transmembrane</keyword>
<dbReference type="GO" id="GO:0005615">
    <property type="term" value="C:extracellular space"/>
    <property type="evidence" value="ECO:0007669"/>
    <property type="project" value="TreeGrafter"/>
</dbReference>
<dbReference type="GO" id="GO:0016971">
    <property type="term" value="F:flavin-dependent sulfhydryl oxidase activity"/>
    <property type="evidence" value="ECO:0007669"/>
    <property type="project" value="InterPro"/>
</dbReference>
<protein>
    <recommendedName>
        <fullName evidence="10">Sulfhydryl oxidase</fullName>
        <ecNumber evidence="10">1.8.3.2</ecNumber>
    </recommendedName>
</protein>
<dbReference type="InterPro" id="IPR013766">
    <property type="entry name" value="Thioredoxin_domain"/>
</dbReference>
<dbReference type="GO" id="GO:0003756">
    <property type="term" value="F:protein disulfide isomerase activity"/>
    <property type="evidence" value="ECO:0007669"/>
    <property type="project" value="TreeGrafter"/>
</dbReference>
<dbReference type="FunFam" id="1.20.120.310:FF:000001">
    <property type="entry name" value="Sulfhydryl oxidase"/>
    <property type="match status" value="1"/>
</dbReference>
<feature type="transmembrane region" description="Helical" evidence="10">
    <location>
        <begin position="653"/>
        <end position="670"/>
    </location>
</feature>
<dbReference type="PANTHER" id="PTHR22897:SF7">
    <property type="entry name" value="SULFHYDRYL OXIDASE 2"/>
    <property type="match status" value="1"/>
</dbReference>
<dbReference type="SUPFAM" id="SSF69000">
    <property type="entry name" value="FAD-dependent thiol oxidase"/>
    <property type="match status" value="1"/>
</dbReference>
<evidence type="ECO:0000256" key="5">
    <source>
        <dbReference type="ARBA" id="ARBA00022827"/>
    </source>
</evidence>
<proteinExistence type="inferred from homology"/>
<keyword evidence="10" id="KW-1133">Transmembrane helix</keyword>
<dbReference type="Gene3D" id="1.20.120.310">
    <property type="entry name" value="ERV/ALR sulfhydryl oxidase domain"/>
    <property type="match status" value="1"/>
</dbReference>
<dbReference type="GO" id="GO:0000139">
    <property type="term" value="C:Golgi membrane"/>
    <property type="evidence" value="ECO:0007669"/>
    <property type="project" value="TreeGrafter"/>
</dbReference>
<accession>A0A8C5MZ55</accession>
<keyword evidence="3 10" id="KW-0285">Flavoprotein</keyword>
<dbReference type="Gene3D" id="1.20.120.1960">
    <property type="entry name" value="QSOX sulfhydryl oxidase domain"/>
    <property type="match status" value="1"/>
</dbReference>
<keyword evidence="8" id="KW-0325">Glycoprotein</keyword>
<dbReference type="InterPro" id="IPR042568">
    <property type="entry name" value="QSOX_FAD-bd_sf"/>
</dbReference>
<reference evidence="14" key="2">
    <citation type="submission" date="2025-09" db="UniProtKB">
        <authorList>
            <consortium name="Ensembl"/>
        </authorList>
    </citation>
    <scope>IDENTIFICATION</scope>
</reference>
<dbReference type="GeneTree" id="ENSGT00940000159734"/>
<dbReference type="InterPro" id="IPR039798">
    <property type="entry name" value="Sulfhydryl_oxidase"/>
</dbReference>
<dbReference type="Pfam" id="PF18108">
    <property type="entry name" value="QSOX_Trx1"/>
    <property type="match status" value="1"/>
</dbReference>